<sequence>MLSLLARILRHPDILRAEKGVYSHEENVSRTAHQEMSRSRPSRVGVSSAAGFLESQLLRAIRNAHEHFKSCAACAQQHATFVSNETLHCGCAFSPSTALEEKTAEVMQFVHIVVDSNFSRCLHQVAYKRSDVLTCKCFMTI</sequence>
<evidence type="ECO:0000313" key="2">
    <source>
        <dbReference type="Proteomes" id="UP001642484"/>
    </source>
</evidence>
<reference evidence="1 2" key="1">
    <citation type="submission" date="2024-02" db="EMBL/GenBank/DDBJ databases">
        <authorList>
            <person name="Chen Y."/>
            <person name="Shah S."/>
            <person name="Dougan E. K."/>
            <person name="Thang M."/>
            <person name="Chan C."/>
        </authorList>
    </citation>
    <scope>NUCLEOTIDE SEQUENCE [LARGE SCALE GENOMIC DNA]</scope>
</reference>
<dbReference type="EMBL" id="CAXAMN010005558">
    <property type="protein sequence ID" value="CAK9014437.1"/>
    <property type="molecule type" value="Genomic_DNA"/>
</dbReference>
<proteinExistence type="predicted"/>
<dbReference type="Proteomes" id="UP001642484">
    <property type="component" value="Unassembled WGS sequence"/>
</dbReference>
<accession>A0ABP0JJV1</accession>
<keyword evidence="2" id="KW-1185">Reference proteome</keyword>
<organism evidence="1 2">
    <name type="scientific">Durusdinium trenchii</name>
    <dbReference type="NCBI Taxonomy" id="1381693"/>
    <lineage>
        <taxon>Eukaryota</taxon>
        <taxon>Sar</taxon>
        <taxon>Alveolata</taxon>
        <taxon>Dinophyceae</taxon>
        <taxon>Suessiales</taxon>
        <taxon>Symbiodiniaceae</taxon>
        <taxon>Durusdinium</taxon>
    </lineage>
</organism>
<comment type="caution">
    <text evidence="1">The sequence shown here is derived from an EMBL/GenBank/DDBJ whole genome shotgun (WGS) entry which is preliminary data.</text>
</comment>
<name>A0ABP0JJV1_9DINO</name>
<gene>
    <name evidence="1" type="ORF">CCMP2556_LOCUS11682</name>
</gene>
<evidence type="ECO:0000313" key="1">
    <source>
        <dbReference type="EMBL" id="CAK9014437.1"/>
    </source>
</evidence>
<protein>
    <submittedName>
        <fullName evidence="1">Uncharacterized protein</fullName>
    </submittedName>
</protein>